<dbReference type="InterPro" id="IPR036977">
    <property type="entry name" value="DNA_primase_Znf_CHC2"/>
</dbReference>
<name>A0A2M6ZFS4_9BACT</name>
<dbReference type="InterPro" id="IPR011990">
    <property type="entry name" value="TPR-like_helical_dom_sf"/>
</dbReference>
<gene>
    <name evidence="2" type="ORF">COS91_05560</name>
</gene>
<dbReference type="SMART" id="SM00028">
    <property type="entry name" value="TPR"/>
    <property type="match status" value="3"/>
</dbReference>
<dbReference type="GO" id="GO:0008270">
    <property type="term" value="F:zinc ion binding"/>
    <property type="evidence" value="ECO:0007669"/>
    <property type="project" value="InterPro"/>
</dbReference>
<dbReference type="Pfam" id="PF13432">
    <property type="entry name" value="TPR_16"/>
    <property type="match status" value="1"/>
</dbReference>
<dbReference type="GO" id="GO:0003677">
    <property type="term" value="F:DNA binding"/>
    <property type="evidence" value="ECO:0007669"/>
    <property type="project" value="InterPro"/>
</dbReference>
<evidence type="ECO:0000313" key="2">
    <source>
        <dbReference type="EMBL" id="PIU51226.1"/>
    </source>
</evidence>
<dbReference type="AlphaFoldDB" id="A0A2M6ZFS4"/>
<sequence>MAEEKIKEYTEESLNRLNLSIDAKVLLEKINYKSEDAERLEDKLRAFCPVHKDKNFRTLVIDLKGNHFKCHYLQCEGYKGGNLLHLYSIAQKCSLGESAIFWSKTLNIPLEEIKTEGEEKVEAAPAAPAKEAKTLPEEDRFNKGISFYTRNLLGEAIKEFEIVLKETPDKELDVRNMLGLCFMKQGSYEKAIEEFKKGLECRSQKEFEFLFKKEYQSLKYNLGRVYEASGKMKEALEIFKAVYKQDPKYQDVEQRMKKLESAEGAPAPRKIKISYV</sequence>
<dbReference type="Pfam" id="PF13181">
    <property type="entry name" value="TPR_8"/>
    <property type="match status" value="1"/>
</dbReference>
<dbReference type="Gene3D" id="3.90.580.10">
    <property type="entry name" value="Zinc finger, CHC2-type domain"/>
    <property type="match status" value="1"/>
</dbReference>
<dbReference type="InterPro" id="IPR019734">
    <property type="entry name" value="TPR_rpt"/>
</dbReference>
<evidence type="ECO:0000313" key="3">
    <source>
        <dbReference type="Proteomes" id="UP000229227"/>
    </source>
</evidence>
<dbReference type="SUPFAM" id="SSF48452">
    <property type="entry name" value="TPR-like"/>
    <property type="match status" value="1"/>
</dbReference>
<organism evidence="2 3">
    <name type="scientific">Candidatus Desantisbacteria bacterium CG07_land_8_20_14_0_80_39_15</name>
    <dbReference type="NCBI Taxonomy" id="1974549"/>
    <lineage>
        <taxon>Bacteria</taxon>
        <taxon>Candidatus Desantisiibacteriota</taxon>
    </lineage>
</organism>
<dbReference type="Gene3D" id="1.25.40.10">
    <property type="entry name" value="Tetratricopeptide repeat domain"/>
    <property type="match status" value="1"/>
</dbReference>
<reference evidence="3" key="1">
    <citation type="submission" date="2017-09" db="EMBL/GenBank/DDBJ databases">
        <title>Depth-based differentiation of microbial function through sediment-hosted aquifers and enrichment of novel symbionts in the deep terrestrial subsurface.</title>
        <authorList>
            <person name="Probst A.J."/>
            <person name="Ladd B."/>
            <person name="Jarett J.K."/>
            <person name="Geller-Mcgrath D.E."/>
            <person name="Sieber C.M.K."/>
            <person name="Emerson J.B."/>
            <person name="Anantharaman K."/>
            <person name="Thomas B.C."/>
            <person name="Malmstrom R."/>
            <person name="Stieglmeier M."/>
            <person name="Klingl A."/>
            <person name="Woyke T."/>
            <person name="Ryan C.M."/>
            <person name="Banfield J.F."/>
        </authorList>
    </citation>
    <scope>NUCLEOTIDE SEQUENCE [LARGE SCALE GENOMIC DNA]</scope>
</reference>
<dbReference type="EMBL" id="PEWN01000088">
    <property type="protein sequence ID" value="PIU51226.1"/>
    <property type="molecule type" value="Genomic_DNA"/>
</dbReference>
<protein>
    <submittedName>
        <fullName evidence="2">Uncharacterized protein</fullName>
    </submittedName>
</protein>
<accession>A0A2M6ZFS4</accession>
<proteinExistence type="predicted"/>
<dbReference type="PROSITE" id="PS50005">
    <property type="entry name" value="TPR"/>
    <property type="match status" value="2"/>
</dbReference>
<comment type="caution">
    <text evidence="2">The sequence shown here is derived from an EMBL/GenBank/DDBJ whole genome shotgun (WGS) entry which is preliminary data.</text>
</comment>
<dbReference type="Proteomes" id="UP000229227">
    <property type="component" value="Unassembled WGS sequence"/>
</dbReference>
<keyword evidence="1" id="KW-0802">TPR repeat</keyword>
<dbReference type="GO" id="GO:0006260">
    <property type="term" value="P:DNA replication"/>
    <property type="evidence" value="ECO:0007669"/>
    <property type="project" value="InterPro"/>
</dbReference>
<evidence type="ECO:0000256" key="1">
    <source>
        <dbReference type="PROSITE-ProRule" id="PRU00339"/>
    </source>
</evidence>
<feature type="repeat" description="TPR" evidence="1">
    <location>
        <begin position="216"/>
        <end position="249"/>
    </location>
</feature>
<dbReference type="SUPFAM" id="SSF57783">
    <property type="entry name" value="Zinc beta-ribbon"/>
    <property type="match status" value="1"/>
</dbReference>
<feature type="repeat" description="TPR" evidence="1">
    <location>
        <begin position="172"/>
        <end position="205"/>
    </location>
</feature>